<sequence>MIKVVEGELVEKLNEGQLDDLINKIDIGYILVLAKKDGKLWEGYIFVENGKVIGVYYTDNDMVEEYGNLEGIVELLNEEDKSIEIYKYNRDKINLMKWLYPEIFTVKIQEETETEKEEKPDSKENYLNIKLDIPLDKLIATNVRDFEKYLEDGKYIVINVYKKSSNGYENGYIIFKGREPIGAAYECNLGVLLGETALKKLEQLLSDEDSIIDVYEYNERKANIILELYPEMRLVSEDEKEKEENKELQEEQMPINEVSREELLKKLGIKEPDEDWVETILEEVFSPSEEELEELKEKLCKEIVERIKMMDGIEDVKPELKIKWENGRYYLFGDIHVKRKRILGIIKKDVDPSVVKFEIDKIIRKHLSKYTSRISINVD</sequence>
<dbReference type="STRING" id="579137.Metvu_1656"/>
<organism evidence="1 2">
    <name type="scientific">Methanocaldococcus vulcanius (strain ATCC 700851 / DSM 12094 / M7)</name>
    <name type="common">Methanococcus vulcanius</name>
    <dbReference type="NCBI Taxonomy" id="579137"/>
    <lineage>
        <taxon>Archaea</taxon>
        <taxon>Methanobacteriati</taxon>
        <taxon>Methanobacteriota</taxon>
        <taxon>Methanomada group</taxon>
        <taxon>Methanococci</taxon>
        <taxon>Methanococcales</taxon>
        <taxon>Methanocaldococcaceae</taxon>
        <taxon>Methanocaldococcus</taxon>
    </lineage>
</organism>
<proteinExistence type="predicted"/>
<dbReference type="Pfam" id="PF09987">
    <property type="entry name" value="DUF2226"/>
    <property type="match status" value="2"/>
</dbReference>
<evidence type="ECO:0008006" key="3">
    <source>
        <dbReference type="Google" id="ProtNLM"/>
    </source>
</evidence>
<protein>
    <recommendedName>
        <fullName evidence="3">DUF2226 domain-containing protein</fullName>
    </recommendedName>
</protein>
<keyword evidence="2" id="KW-1185">Reference proteome</keyword>
<dbReference type="Proteomes" id="UP000002063">
    <property type="component" value="Chromosome"/>
</dbReference>
<dbReference type="OrthoDB" id="65984at2157"/>
<reference evidence="1" key="1">
    <citation type="submission" date="2009-10" db="EMBL/GenBank/DDBJ databases">
        <title>Complete sequence of chromosome of Methanocaldococcus vulcanius M7.</title>
        <authorList>
            <consortium name="US DOE Joint Genome Institute"/>
            <person name="Lucas S."/>
            <person name="Copeland A."/>
            <person name="Lapidus A."/>
            <person name="Glavina del Rio T."/>
            <person name="Dalin E."/>
            <person name="Tice H."/>
            <person name="Bruce D."/>
            <person name="Goodwin L."/>
            <person name="Pitluck S."/>
            <person name="Lcollab F.I."/>
            <person name="Brettin T."/>
            <person name="Detter J.C."/>
            <person name="Han C."/>
            <person name="Tapia R."/>
            <person name="Kuske C.R."/>
            <person name="Schmutz J."/>
            <person name="Larimer F."/>
            <person name="Land M."/>
            <person name="Hauser L."/>
            <person name="Kyrpides N."/>
            <person name="Ovchinikova G."/>
            <person name="Sieprawska-Lupa M."/>
            <person name="Whitman W.B."/>
            <person name="Woyke T."/>
        </authorList>
    </citation>
    <scope>NUCLEOTIDE SEQUENCE [LARGE SCALE GENOMIC DNA]</scope>
    <source>
        <strain evidence="1">M7</strain>
    </source>
</reference>
<dbReference type="EMBL" id="CP001787">
    <property type="protein sequence ID" value="ACX73509.1"/>
    <property type="molecule type" value="Genomic_DNA"/>
</dbReference>
<accession>C9RDY0</accession>
<gene>
    <name evidence="1" type="ordered locus">Metvu_1656</name>
</gene>
<dbReference type="InterPro" id="IPR019249">
    <property type="entry name" value="DUF2226"/>
</dbReference>
<dbReference type="KEGG" id="mvu:Metvu_1656"/>
<dbReference type="AlphaFoldDB" id="C9RDY0"/>
<evidence type="ECO:0000313" key="2">
    <source>
        <dbReference type="Proteomes" id="UP000002063"/>
    </source>
</evidence>
<dbReference type="HOGENOM" id="CLU_712928_0_0_2"/>
<dbReference type="eggNOG" id="arCOG06658">
    <property type="taxonomic scope" value="Archaea"/>
</dbReference>
<name>C9RDY0_METVM</name>
<evidence type="ECO:0000313" key="1">
    <source>
        <dbReference type="EMBL" id="ACX73509.1"/>
    </source>
</evidence>